<dbReference type="EMBL" id="OOIL02006544">
    <property type="protein sequence ID" value="VFQ97399.1"/>
    <property type="molecule type" value="Genomic_DNA"/>
</dbReference>
<organism evidence="2 3">
    <name type="scientific">Cuscuta campestris</name>
    <dbReference type="NCBI Taxonomy" id="132261"/>
    <lineage>
        <taxon>Eukaryota</taxon>
        <taxon>Viridiplantae</taxon>
        <taxon>Streptophyta</taxon>
        <taxon>Embryophyta</taxon>
        <taxon>Tracheophyta</taxon>
        <taxon>Spermatophyta</taxon>
        <taxon>Magnoliopsida</taxon>
        <taxon>eudicotyledons</taxon>
        <taxon>Gunneridae</taxon>
        <taxon>Pentapetalae</taxon>
        <taxon>asterids</taxon>
        <taxon>lamiids</taxon>
        <taxon>Solanales</taxon>
        <taxon>Convolvulaceae</taxon>
        <taxon>Cuscuteae</taxon>
        <taxon>Cuscuta</taxon>
        <taxon>Cuscuta subgen. Grammica</taxon>
        <taxon>Cuscuta sect. Cleistogrammica</taxon>
    </lineage>
</organism>
<evidence type="ECO:0000256" key="1">
    <source>
        <dbReference type="SAM" id="MobiDB-lite"/>
    </source>
</evidence>
<accession>A0A484N934</accession>
<dbReference type="AlphaFoldDB" id="A0A484N934"/>
<evidence type="ECO:0000313" key="3">
    <source>
        <dbReference type="Proteomes" id="UP000595140"/>
    </source>
</evidence>
<feature type="compositionally biased region" description="Polar residues" evidence="1">
    <location>
        <begin position="1"/>
        <end position="21"/>
    </location>
</feature>
<protein>
    <submittedName>
        <fullName evidence="2">Uncharacterized protein</fullName>
    </submittedName>
</protein>
<keyword evidence="3" id="KW-1185">Reference proteome</keyword>
<proteinExistence type="predicted"/>
<sequence>MYDSCSKSNLSSNRMKPSSTDRATETTCSAEEEEAQVEASTSFFCGEAAGRPKDEEDWELEVQDQAPEP</sequence>
<name>A0A484N934_9ASTE</name>
<feature type="region of interest" description="Disordered" evidence="1">
    <location>
        <begin position="1"/>
        <end position="69"/>
    </location>
</feature>
<reference evidence="2 3" key="1">
    <citation type="submission" date="2018-04" db="EMBL/GenBank/DDBJ databases">
        <authorList>
            <person name="Vogel A."/>
        </authorList>
    </citation>
    <scope>NUCLEOTIDE SEQUENCE [LARGE SCALE GENOMIC DNA]</scope>
</reference>
<evidence type="ECO:0000313" key="2">
    <source>
        <dbReference type="EMBL" id="VFQ97399.1"/>
    </source>
</evidence>
<gene>
    <name evidence="2" type="ORF">CCAM_LOCUS39175</name>
</gene>
<dbReference type="Proteomes" id="UP000595140">
    <property type="component" value="Unassembled WGS sequence"/>
</dbReference>